<keyword evidence="3" id="KW-1185">Reference proteome</keyword>
<accession>A0A833STH6</accession>
<keyword evidence="1" id="KW-0812">Transmembrane</keyword>
<comment type="caution">
    <text evidence="2">The sequence shown here is derived from an EMBL/GenBank/DDBJ whole genome shotgun (WGS) entry which is preliminary data.</text>
</comment>
<dbReference type="AlphaFoldDB" id="A0A833STH6"/>
<evidence type="ECO:0000256" key="1">
    <source>
        <dbReference type="SAM" id="Phobius"/>
    </source>
</evidence>
<protein>
    <submittedName>
        <fullName evidence="2">Uncharacterized protein</fullName>
    </submittedName>
</protein>
<feature type="transmembrane region" description="Helical" evidence="1">
    <location>
        <begin position="90"/>
        <end position="106"/>
    </location>
</feature>
<organism evidence="2 3">
    <name type="scientific">Phytophthora infestans</name>
    <name type="common">Potato late blight agent</name>
    <name type="synonym">Botrytis infestans</name>
    <dbReference type="NCBI Taxonomy" id="4787"/>
    <lineage>
        <taxon>Eukaryota</taxon>
        <taxon>Sar</taxon>
        <taxon>Stramenopiles</taxon>
        <taxon>Oomycota</taxon>
        <taxon>Peronosporomycetes</taxon>
        <taxon>Peronosporales</taxon>
        <taxon>Peronosporaceae</taxon>
        <taxon>Phytophthora</taxon>
    </lineage>
</organism>
<sequence length="285" mass="32665">MGWWGDKHIPHLSSGQVHVFVKIPVRYHPQRWSTNVTILDAMDTQISRLLYRSSSAFGYNGYYDPELRTAGKDILVWYEGKTLKARTCMCARYFFILIVLFLILALDDQRERLCFFETDLHEKVVTEFSPLEGLAIHSKVVEVPGVPTELRPVSEFDCEAKTIEFPAGNRVFFDSDLFGIYGYACNWCLVTKCSFRQRPSYQRYALNKICRLALSRQMAAYYGTSCDVPVMNIRAESISEHPVVDDRFEIKLVIRAIDVQCGKLILDRLKEGAKVSPDGISLKHS</sequence>
<evidence type="ECO:0000313" key="3">
    <source>
        <dbReference type="Proteomes" id="UP000602510"/>
    </source>
</evidence>
<keyword evidence="1" id="KW-0472">Membrane</keyword>
<dbReference type="EMBL" id="WSZM01000446">
    <property type="protein sequence ID" value="KAF4032950.1"/>
    <property type="molecule type" value="Genomic_DNA"/>
</dbReference>
<name>A0A833STH6_PHYIN</name>
<keyword evidence="1" id="KW-1133">Transmembrane helix</keyword>
<gene>
    <name evidence="2" type="ORF">GN244_ATG15138</name>
</gene>
<proteinExistence type="predicted"/>
<reference evidence="2" key="1">
    <citation type="submission" date="2020-04" db="EMBL/GenBank/DDBJ databases">
        <title>Hybrid Assembly of Korean Phytophthora infestans isolates.</title>
        <authorList>
            <person name="Prokchorchik M."/>
            <person name="Lee Y."/>
            <person name="Seo J."/>
            <person name="Cho J.-H."/>
            <person name="Park Y.-E."/>
            <person name="Jang D.-C."/>
            <person name="Im J.-S."/>
            <person name="Choi J.-G."/>
            <person name="Park H.-J."/>
            <person name="Lee G.-B."/>
            <person name="Lee Y.-G."/>
            <person name="Hong S.-Y."/>
            <person name="Cho K."/>
            <person name="Sohn K.H."/>
        </authorList>
    </citation>
    <scope>NUCLEOTIDE SEQUENCE</scope>
    <source>
        <strain evidence="2">KR_1_A1</strain>
    </source>
</reference>
<dbReference type="Proteomes" id="UP000602510">
    <property type="component" value="Unassembled WGS sequence"/>
</dbReference>
<evidence type="ECO:0000313" key="2">
    <source>
        <dbReference type="EMBL" id="KAF4032950.1"/>
    </source>
</evidence>